<sequence length="111" mass="11916">MDKLILQRICELEQMGEGIPFALLTILSTKGSTPRKAGATMLMERTGRTFGTIGGGCGEAEVKQRALMAMDEQTCCIHRVNMVNDVAAEEGMVCGGIMEVFIQVFPGSSCP</sequence>
<protein>
    <submittedName>
        <fullName evidence="2">XdhC and CoxI family protein</fullName>
    </submittedName>
</protein>
<dbReference type="InterPro" id="IPR003777">
    <property type="entry name" value="XdhC_CoxI"/>
</dbReference>
<organism evidence="2 3">
    <name type="scientific">Desulforamulus aeronauticus DSM 10349</name>
    <dbReference type="NCBI Taxonomy" id="1121421"/>
    <lineage>
        <taxon>Bacteria</taxon>
        <taxon>Bacillati</taxon>
        <taxon>Bacillota</taxon>
        <taxon>Clostridia</taxon>
        <taxon>Eubacteriales</taxon>
        <taxon>Peptococcaceae</taxon>
        <taxon>Desulforamulus</taxon>
    </lineage>
</organism>
<evidence type="ECO:0000259" key="1">
    <source>
        <dbReference type="Pfam" id="PF02625"/>
    </source>
</evidence>
<gene>
    <name evidence="2" type="ORF">SAMN02745123_00371</name>
</gene>
<proteinExistence type="predicted"/>
<dbReference type="RefSeq" id="WP_072910581.1">
    <property type="nucleotide sequence ID" value="NZ_FRAR01000005.1"/>
</dbReference>
<dbReference type="AlphaFoldDB" id="A0A1M6NZS5"/>
<dbReference type="PANTHER" id="PTHR30388">
    <property type="entry name" value="ALDEHYDE OXIDOREDUCTASE MOLYBDENUM COFACTOR ASSEMBLY PROTEIN"/>
    <property type="match status" value="1"/>
</dbReference>
<reference evidence="3" key="1">
    <citation type="submission" date="2016-11" db="EMBL/GenBank/DDBJ databases">
        <authorList>
            <person name="Varghese N."/>
            <person name="Submissions S."/>
        </authorList>
    </citation>
    <scope>NUCLEOTIDE SEQUENCE [LARGE SCALE GENOMIC DNA]</scope>
    <source>
        <strain evidence="3">DSM 10349</strain>
    </source>
</reference>
<dbReference type="InterPro" id="IPR052698">
    <property type="entry name" value="MoCofactor_Util/Proc"/>
</dbReference>
<evidence type="ECO:0000313" key="3">
    <source>
        <dbReference type="Proteomes" id="UP000183997"/>
    </source>
</evidence>
<dbReference type="Pfam" id="PF02625">
    <property type="entry name" value="XdhC_CoxI"/>
    <property type="match status" value="1"/>
</dbReference>
<dbReference type="OrthoDB" id="2889025at2"/>
<accession>A0A1M6NZS5</accession>
<dbReference type="EMBL" id="FRAR01000005">
    <property type="protein sequence ID" value="SHK01239.1"/>
    <property type="molecule type" value="Genomic_DNA"/>
</dbReference>
<keyword evidence="3" id="KW-1185">Reference proteome</keyword>
<name>A0A1M6NZS5_9FIRM</name>
<dbReference type="PANTHER" id="PTHR30388:SF6">
    <property type="entry name" value="XANTHINE DEHYDROGENASE SUBUNIT A-RELATED"/>
    <property type="match status" value="1"/>
</dbReference>
<dbReference type="STRING" id="1121421.SAMN02745123_00371"/>
<feature type="domain" description="XdhC- CoxI" evidence="1">
    <location>
        <begin position="17"/>
        <end position="78"/>
    </location>
</feature>
<evidence type="ECO:0000313" key="2">
    <source>
        <dbReference type="EMBL" id="SHK01239.1"/>
    </source>
</evidence>
<dbReference type="Proteomes" id="UP000183997">
    <property type="component" value="Unassembled WGS sequence"/>
</dbReference>